<sequence length="259" mass="29263">MQELYIWDFTLAGMSGVAKAGNKVLDFLAKLLIVCLLLYGGFSLWETYCEYTGAFLSEDLEKYKPDPDLPTDENPGLAELMKINPDVKAWITIDDTHIDYPVLQGEDDMEYVNKNVYGDFALTGSVFMSSVNKPDFTDTYNILYAHHMDNGAMFGDVLEFRKAKYFRDHKAGHLYLAEGSMDIEIFACVTCDAYDEQFYSIADKSPETMGDFLQLIQKNACQYRKIDLQPTDRLIALSTCMNGSTNGRCMIIGRLVNPA</sequence>
<evidence type="ECO:0000313" key="3">
    <source>
        <dbReference type="Proteomes" id="UP000005753"/>
    </source>
</evidence>
<dbReference type="CDD" id="cd05826">
    <property type="entry name" value="Sortase_B"/>
    <property type="match status" value="1"/>
</dbReference>
<protein>
    <submittedName>
        <fullName evidence="2">Sortase, SrtB family</fullName>
    </submittedName>
</protein>
<dbReference type="STRING" id="633697.EubceDRAFT1_0507"/>
<gene>
    <name evidence="2" type="ORF">EubceDRAFT1_0507</name>
</gene>
<evidence type="ECO:0000256" key="1">
    <source>
        <dbReference type="PIRSR" id="PIRSR605754-1"/>
    </source>
</evidence>
<dbReference type="NCBIfam" id="TIGR03064">
    <property type="entry name" value="sortase_srtB"/>
    <property type="match status" value="1"/>
</dbReference>
<dbReference type="HOGENOM" id="CLU_034078_3_3_9"/>
<dbReference type="Proteomes" id="UP000005753">
    <property type="component" value="Chromosome"/>
</dbReference>
<dbReference type="AlphaFoldDB" id="I5ARD3"/>
<dbReference type="eggNOG" id="COG4509">
    <property type="taxonomic scope" value="Bacteria"/>
</dbReference>
<name>I5ARD3_EUBC6</name>
<accession>I5ARD3</accession>
<dbReference type="EMBL" id="CM001487">
    <property type="protein sequence ID" value="EIM56356.1"/>
    <property type="molecule type" value="Genomic_DNA"/>
</dbReference>
<reference evidence="2 3" key="1">
    <citation type="submission" date="2010-08" db="EMBL/GenBank/DDBJ databases">
        <authorList>
            <consortium name="US DOE Joint Genome Institute (JGI-PGF)"/>
            <person name="Lucas S."/>
            <person name="Copeland A."/>
            <person name="Lapidus A."/>
            <person name="Cheng J.-F."/>
            <person name="Bruce D."/>
            <person name="Goodwin L."/>
            <person name="Pitluck S."/>
            <person name="Land M.L."/>
            <person name="Hauser L."/>
            <person name="Chang Y.-J."/>
            <person name="Anderson I.J."/>
            <person name="Johnson E."/>
            <person name="Mulhopadhyay B."/>
            <person name="Kyrpides N."/>
            <person name="Woyke T.J."/>
        </authorList>
    </citation>
    <scope>NUCLEOTIDE SEQUENCE [LARGE SCALE GENOMIC DNA]</scope>
    <source>
        <strain evidence="2 3">6</strain>
    </source>
</reference>
<reference evidence="2 3" key="2">
    <citation type="submission" date="2012-02" db="EMBL/GenBank/DDBJ databases">
        <title>Improved High-Quality Draft sequence of Eubacterium cellulosolvens 6.</title>
        <authorList>
            <consortium name="US DOE Joint Genome Institute"/>
            <person name="Lucas S."/>
            <person name="Han J."/>
            <person name="Lapidus A."/>
            <person name="Cheng J.-F."/>
            <person name="Goodwin L."/>
            <person name="Pitluck S."/>
            <person name="Peters L."/>
            <person name="Mikhailova N."/>
            <person name="Gu W."/>
            <person name="Detter J.C."/>
            <person name="Han C."/>
            <person name="Tapia R."/>
            <person name="Land M."/>
            <person name="Hauser L."/>
            <person name="Kyrpides N."/>
            <person name="Ivanova N."/>
            <person name="Pagani I."/>
            <person name="Johnson E."/>
            <person name="Mukhopadhyay B."/>
            <person name="Anderson I."/>
            <person name="Woyke T."/>
        </authorList>
    </citation>
    <scope>NUCLEOTIDE SEQUENCE [LARGE SCALE GENOMIC DNA]</scope>
    <source>
        <strain evidence="2 3">6</strain>
    </source>
</reference>
<proteinExistence type="predicted"/>
<dbReference type="InterPro" id="IPR009835">
    <property type="entry name" value="SrtB"/>
</dbReference>
<dbReference type="InterPro" id="IPR023365">
    <property type="entry name" value="Sortase_dom-sf"/>
</dbReference>
<evidence type="ECO:0000313" key="2">
    <source>
        <dbReference type="EMBL" id="EIM56356.1"/>
    </source>
</evidence>
<feature type="active site" description="Proton donor/acceptor" evidence="1">
    <location>
        <position position="146"/>
    </location>
</feature>
<keyword evidence="3" id="KW-1185">Reference proteome</keyword>
<dbReference type="GO" id="GO:0016787">
    <property type="term" value="F:hydrolase activity"/>
    <property type="evidence" value="ECO:0007669"/>
    <property type="project" value="UniProtKB-KW"/>
</dbReference>
<organism evidence="2 3">
    <name type="scientific">Eubacterium cellulosolvens (strain ATCC 43171 / JCM 9499 / 6)</name>
    <name type="common">Cillobacterium cellulosolvens</name>
    <dbReference type="NCBI Taxonomy" id="633697"/>
    <lineage>
        <taxon>Bacteria</taxon>
        <taxon>Bacillati</taxon>
        <taxon>Bacillota</taxon>
        <taxon>Clostridia</taxon>
        <taxon>Eubacteriales</taxon>
        <taxon>Eubacteriaceae</taxon>
        <taxon>Eubacterium</taxon>
    </lineage>
</organism>
<feature type="active site" description="Acyl-thioester intermediate" evidence="1">
    <location>
        <position position="240"/>
    </location>
</feature>
<dbReference type="SUPFAM" id="SSF63817">
    <property type="entry name" value="Sortase"/>
    <property type="match status" value="1"/>
</dbReference>
<dbReference type="Gene3D" id="2.40.260.10">
    <property type="entry name" value="Sortase"/>
    <property type="match status" value="1"/>
</dbReference>